<protein>
    <submittedName>
        <fullName evidence="3">Uncharacterized protein</fullName>
    </submittedName>
</protein>
<dbReference type="EMBL" id="QJNU01000320">
    <property type="protein sequence ID" value="RYP02304.1"/>
    <property type="molecule type" value="Genomic_DNA"/>
</dbReference>
<dbReference type="OrthoDB" id="4718633at2759"/>
<organism evidence="3 4">
    <name type="scientific">Monosporascus ibericus</name>
    <dbReference type="NCBI Taxonomy" id="155417"/>
    <lineage>
        <taxon>Eukaryota</taxon>
        <taxon>Fungi</taxon>
        <taxon>Dikarya</taxon>
        <taxon>Ascomycota</taxon>
        <taxon>Pezizomycotina</taxon>
        <taxon>Sordariomycetes</taxon>
        <taxon>Xylariomycetidae</taxon>
        <taxon>Xylariales</taxon>
        <taxon>Xylariales incertae sedis</taxon>
        <taxon>Monosporascus</taxon>
    </lineage>
</organism>
<reference evidence="3 4" key="1">
    <citation type="submission" date="2018-06" db="EMBL/GenBank/DDBJ databases">
        <title>Complete Genomes of Monosporascus.</title>
        <authorList>
            <person name="Robinson A.J."/>
            <person name="Natvig D.O."/>
        </authorList>
    </citation>
    <scope>NUCLEOTIDE SEQUENCE [LARGE SCALE GENOMIC DNA]</scope>
    <source>
        <strain evidence="3 4">CBS 110550</strain>
    </source>
</reference>
<dbReference type="Proteomes" id="UP000293360">
    <property type="component" value="Unassembled WGS sequence"/>
</dbReference>
<feature type="region of interest" description="Disordered" evidence="1">
    <location>
        <begin position="22"/>
        <end position="101"/>
    </location>
</feature>
<feature type="signal peptide" evidence="2">
    <location>
        <begin position="1"/>
        <end position="19"/>
    </location>
</feature>
<keyword evidence="4" id="KW-1185">Reference proteome</keyword>
<feature type="compositionally biased region" description="Basic and acidic residues" evidence="1">
    <location>
        <begin position="52"/>
        <end position="72"/>
    </location>
</feature>
<feature type="chain" id="PRO_5020595082" evidence="2">
    <location>
        <begin position="20"/>
        <end position="101"/>
    </location>
</feature>
<evidence type="ECO:0000313" key="4">
    <source>
        <dbReference type="Proteomes" id="UP000293360"/>
    </source>
</evidence>
<feature type="compositionally biased region" description="Basic and acidic residues" evidence="1">
    <location>
        <begin position="23"/>
        <end position="45"/>
    </location>
</feature>
<evidence type="ECO:0000313" key="3">
    <source>
        <dbReference type="EMBL" id="RYP02304.1"/>
    </source>
</evidence>
<evidence type="ECO:0000256" key="1">
    <source>
        <dbReference type="SAM" id="MobiDB-lite"/>
    </source>
</evidence>
<sequence length="101" mass="10998">MRIVTATTAGLVLTSTVAATALPKREAKPTDISETHKPKPVDLHAAHPVPESGEHDDAHDEKVTRAHEEWENGKYYNSEDGDGSESTSFGGPDPWRACQMM</sequence>
<dbReference type="AlphaFoldDB" id="A0A4Q4T9W3"/>
<gene>
    <name evidence="3" type="ORF">DL764_005836</name>
</gene>
<keyword evidence="2" id="KW-0732">Signal</keyword>
<evidence type="ECO:0000256" key="2">
    <source>
        <dbReference type="SAM" id="SignalP"/>
    </source>
</evidence>
<proteinExistence type="predicted"/>
<accession>A0A4Q4T9W3</accession>
<name>A0A4Q4T9W3_9PEZI</name>
<comment type="caution">
    <text evidence="3">The sequence shown here is derived from an EMBL/GenBank/DDBJ whole genome shotgun (WGS) entry which is preliminary data.</text>
</comment>